<keyword evidence="3" id="KW-1185">Reference proteome</keyword>
<keyword evidence="1" id="KW-0812">Transmembrane</keyword>
<evidence type="ECO:0000313" key="3">
    <source>
        <dbReference type="Proteomes" id="UP001597249"/>
    </source>
</evidence>
<feature type="transmembrane region" description="Helical" evidence="1">
    <location>
        <begin position="224"/>
        <end position="245"/>
    </location>
</feature>
<dbReference type="RefSeq" id="WP_164510759.1">
    <property type="nucleotide sequence ID" value="NZ_RHOJ01000035.1"/>
</dbReference>
<keyword evidence="1" id="KW-0472">Membrane</keyword>
<feature type="transmembrane region" description="Helical" evidence="1">
    <location>
        <begin position="305"/>
        <end position="327"/>
    </location>
</feature>
<proteinExistence type="predicted"/>
<sequence length="378" mass="41315">MIARSSRFEWLLLLKSKAWLGFACALLLCLLWPNFLRIGSAKPGDWQQEQQNYIKWRGDDQALIVKWQKHPERVPAGSPSKQALQAEVNRLDPVIDAILYDRSPRSITHQRALFQKYLVGQIVRGRNFTDVDKQPVTLLDARLEAATLSKLDQQRRAEVPLNATKAPGGLLYARDLLAGIPLTWLLACLAIWVGSSIITDKRLVVRDFVALVPVNKTVILFNKLAAYLGLSLTSFGVVFGAAALIDTTIAPSGGWQYPFAYTLDGVRVHTMSAAHLVVLYGVTMLAIIVFLTGISALIQPFTSNLLITLVGLLAVVVIGPSILQWPFSPTTYLNCSATLLPVAATSSLAPGLGSLVLAGWGIAAMGLAEVIVQRRQRL</sequence>
<comment type="caution">
    <text evidence="2">The sequence shown here is derived from an EMBL/GenBank/DDBJ whole genome shotgun (WGS) entry which is preliminary data.</text>
</comment>
<feature type="transmembrane region" description="Helical" evidence="1">
    <location>
        <begin position="176"/>
        <end position="198"/>
    </location>
</feature>
<evidence type="ECO:0000313" key="2">
    <source>
        <dbReference type="EMBL" id="MFD1393236.1"/>
    </source>
</evidence>
<organism evidence="2 3">
    <name type="scientific">Lacticaseibacillus jixianensis</name>
    <dbReference type="NCBI Taxonomy" id="2486012"/>
    <lineage>
        <taxon>Bacteria</taxon>
        <taxon>Bacillati</taxon>
        <taxon>Bacillota</taxon>
        <taxon>Bacilli</taxon>
        <taxon>Lactobacillales</taxon>
        <taxon>Lactobacillaceae</taxon>
        <taxon>Lacticaseibacillus</taxon>
    </lineage>
</organism>
<accession>A0ABW4B947</accession>
<name>A0ABW4B947_9LACO</name>
<dbReference type="EMBL" id="JBHTMO010000020">
    <property type="protein sequence ID" value="MFD1393236.1"/>
    <property type="molecule type" value="Genomic_DNA"/>
</dbReference>
<protein>
    <recommendedName>
        <fullName evidence="4">ABC transporter permease</fullName>
    </recommendedName>
</protein>
<reference evidence="3" key="1">
    <citation type="journal article" date="2019" name="Int. J. Syst. Evol. Microbiol.">
        <title>The Global Catalogue of Microorganisms (GCM) 10K type strain sequencing project: providing services to taxonomists for standard genome sequencing and annotation.</title>
        <authorList>
            <consortium name="The Broad Institute Genomics Platform"/>
            <consortium name="The Broad Institute Genome Sequencing Center for Infectious Disease"/>
            <person name="Wu L."/>
            <person name="Ma J."/>
        </authorList>
    </citation>
    <scope>NUCLEOTIDE SEQUENCE [LARGE SCALE GENOMIC DNA]</scope>
    <source>
        <strain evidence="3">CCM 8911</strain>
    </source>
</reference>
<evidence type="ECO:0000256" key="1">
    <source>
        <dbReference type="SAM" id="Phobius"/>
    </source>
</evidence>
<feature type="transmembrane region" description="Helical" evidence="1">
    <location>
        <begin position="347"/>
        <end position="372"/>
    </location>
</feature>
<feature type="transmembrane region" description="Helical" evidence="1">
    <location>
        <begin position="277"/>
        <end position="298"/>
    </location>
</feature>
<keyword evidence="1" id="KW-1133">Transmembrane helix</keyword>
<dbReference type="Proteomes" id="UP001597249">
    <property type="component" value="Unassembled WGS sequence"/>
</dbReference>
<gene>
    <name evidence="2" type="ORF">ACFQ3L_06585</name>
</gene>
<evidence type="ECO:0008006" key="4">
    <source>
        <dbReference type="Google" id="ProtNLM"/>
    </source>
</evidence>